<dbReference type="EMBL" id="JBEDNY010000001">
    <property type="protein sequence ID" value="MEZ3162772.1"/>
    <property type="molecule type" value="Genomic_DNA"/>
</dbReference>
<proteinExistence type="predicted"/>
<reference evidence="1 2" key="1">
    <citation type="submission" date="2024-06" db="EMBL/GenBank/DDBJ databases">
        <title>Halorubrum miltondacostae sp. nov., a potential PHA producer isolated from an inland solar saltern in Rio Maior, Portugal.</title>
        <authorList>
            <person name="Albuquerque L."/>
            <person name="Viver T."/>
            <person name="Barroso C."/>
            <person name="Claudino R."/>
            <person name="Galvan M."/>
            <person name="Simoes G."/>
            <person name="Lobo Da Cunha A."/>
            <person name="Egas C."/>
        </authorList>
    </citation>
    <scope>NUCLEOTIDE SEQUENCE [LARGE SCALE GENOMIC DNA]</scope>
    <source>
        <strain evidence="1 2">RMP-11</strain>
    </source>
</reference>
<protein>
    <recommendedName>
        <fullName evidence="3">STAS/SEC14 domain-containing protein</fullName>
    </recommendedName>
</protein>
<sequence>MEPSERWLLRVEDNVLVVEFPHGTGLSPADGEALLDRWRNATDPDVIDAVVIVVRTSRPCSDAGRRALRESAQIAVARGVDRFAVVGQRSKRRYLRRTIDVEGVDTEAFNDDAAAMEWARSPSATASSLGPSS</sequence>
<dbReference type="RefSeq" id="WP_371159783.1">
    <property type="nucleotide sequence ID" value="NZ_JBEDNX010000001.1"/>
</dbReference>
<evidence type="ECO:0008006" key="3">
    <source>
        <dbReference type="Google" id="ProtNLM"/>
    </source>
</evidence>
<evidence type="ECO:0000313" key="2">
    <source>
        <dbReference type="Proteomes" id="UP001567572"/>
    </source>
</evidence>
<keyword evidence="2" id="KW-1185">Reference proteome</keyword>
<dbReference type="AlphaFoldDB" id="A0ABD5M008"/>
<accession>A0ABD5M008</accession>
<name>A0ABD5M008_9EURY</name>
<organism evidence="1 2">
    <name type="scientific">Halorubrum miltondacostae</name>
    <dbReference type="NCBI Taxonomy" id="3076378"/>
    <lineage>
        <taxon>Archaea</taxon>
        <taxon>Methanobacteriati</taxon>
        <taxon>Methanobacteriota</taxon>
        <taxon>Stenosarchaea group</taxon>
        <taxon>Halobacteria</taxon>
        <taxon>Halobacteriales</taxon>
        <taxon>Haloferacaceae</taxon>
        <taxon>Halorubrum</taxon>
    </lineage>
</organism>
<evidence type="ECO:0000313" key="1">
    <source>
        <dbReference type="EMBL" id="MEZ3162772.1"/>
    </source>
</evidence>
<dbReference type="Proteomes" id="UP001567572">
    <property type="component" value="Unassembled WGS sequence"/>
</dbReference>
<gene>
    <name evidence="1" type="ORF">ABNG04_02575</name>
</gene>
<comment type="caution">
    <text evidence="1">The sequence shown here is derived from an EMBL/GenBank/DDBJ whole genome shotgun (WGS) entry which is preliminary data.</text>
</comment>